<dbReference type="InterPro" id="IPR036192">
    <property type="entry name" value="Cell_div_ZapA-like_sf"/>
</dbReference>
<accession>A0A2G6MQG7</accession>
<dbReference type="Proteomes" id="UP000231203">
    <property type="component" value="Unassembled WGS sequence"/>
</dbReference>
<organism evidence="1 2">
    <name type="scientific">Desulfobacter postgatei</name>
    <dbReference type="NCBI Taxonomy" id="2293"/>
    <lineage>
        <taxon>Bacteria</taxon>
        <taxon>Pseudomonadati</taxon>
        <taxon>Thermodesulfobacteriota</taxon>
        <taxon>Desulfobacteria</taxon>
        <taxon>Desulfobacterales</taxon>
        <taxon>Desulfobacteraceae</taxon>
        <taxon>Desulfobacter</taxon>
    </lineage>
</organism>
<dbReference type="InterPro" id="IPR007838">
    <property type="entry name" value="Cell_div_ZapA-like"/>
</dbReference>
<sequence>MDEIVKIELFGEEFKFKPDKDQTCDPVKIAAHVKGYINEAESLFHNKTSSKNRMAILLLAAMNLSKDYHELRLKYSNLEEDIENRVSFLLEKIDKTMK</sequence>
<keyword evidence="1" id="KW-0132">Cell division</keyword>
<reference evidence="1 2" key="1">
    <citation type="submission" date="2017-10" db="EMBL/GenBank/DDBJ databases">
        <title>Novel microbial diversity and functional potential in the marine mammal oral microbiome.</title>
        <authorList>
            <person name="Dudek N.K."/>
            <person name="Sun C.L."/>
            <person name="Burstein D."/>
            <person name="Kantor R.S."/>
            <person name="Aliaga Goltsman D.S."/>
            <person name="Bik E.M."/>
            <person name="Thomas B.C."/>
            <person name="Banfield J.F."/>
            <person name="Relman D.A."/>
        </authorList>
    </citation>
    <scope>NUCLEOTIDE SEQUENCE [LARGE SCALE GENOMIC DNA]</scope>
    <source>
        <strain evidence="1">DOLJORAL78_47_202</strain>
    </source>
</reference>
<dbReference type="GO" id="GO:0051301">
    <property type="term" value="P:cell division"/>
    <property type="evidence" value="ECO:0007669"/>
    <property type="project" value="UniProtKB-KW"/>
</dbReference>
<evidence type="ECO:0000313" key="2">
    <source>
        <dbReference type="Proteomes" id="UP000231203"/>
    </source>
</evidence>
<comment type="caution">
    <text evidence="1">The sequence shown here is derived from an EMBL/GenBank/DDBJ whole genome shotgun (WGS) entry which is preliminary data.</text>
</comment>
<gene>
    <name evidence="1" type="ORF">CSA25_06235</name>
</gene>
<dbReference type="SUPFAM" id="SSF102829">
    <property type="entry name" value="Cell division protein ZapA-like"/>
    <property type="match status" value="1"/>
</dbReference>
<evidence type="ECO:0000313" key="1">
    <source>
        <dbReference type="EMBL" id="PIE62220.1"/>
    </source>
</evidence>
<dbReference type="AlphaFoldDB" id="A0A2G6MQG7"/>
<proteinExistence type="predicted"/>
<dbReference type="EMBL" id="PDTI01000056">
    <property type="protein sequence ID" value="PIE62220.1"/>
    <property type="molecule type" value="Genomic_DNA"/>
</dbReference>
<keyword evidence="1" id="KW-0131">Cell cycle</keyword>
<name>A0A2G6MQG7_9BACT</name>
<protein>
    <submittedName>
        <fullName evidence="1">Cell division protein ZapA</fullName>
    </submittedName>
</protein>
<dbReference type="Pfam" id="PF05164">
    <property type="entry name" value="ZapA"/>
    <property type="match status" value="1"/>
</dbReference>